<comment type="caution">
    <text evidence="2">The sequence shown here is derived from an EMBL/GenBank/DDBJ whole genome shotgun (WGS) entry which is preliminary data.</text>
</comment>
<dbReference type="RefSeq" id="WP_125482337.1">
    <property type="nucleotide sequence ID" value="NZ_RSFW01000040.1"/>
</dbReference>
<dbReference type="InterPro" id="IPR050678">
    <property type="entry name" value="DNA_Partitioning_ATPase"/>
</dbReference>
<dbReference type="EMBL" id="RSFW01000040">
    <property type="protein sequence ID" value="RSD20620.1"/>
    <property type="molecule type" value="Genomic_DNA"/>
</dbReference>
<dbReference type="SUPFAM" id="SSF52540">
    <property type="entry name" value="P-loop containing nucleoside triphosphate hydrolases"/>
    <property type="match status" value="1"/>
</dbReference>
<organism evidence="2 3">
    <name type="scientific">Mesobacillus subterraneus</name>
    <dbReference type="NCBI Taxonomy" id="285983"/>
    <lineage>
        <taxon>Bacteria</taxon>
        <taxon>Bacillati</taxon>
        <taxon>Bacillota</taxon>
        <taxon>Bacilli</taxon>
        <taxon>Bacillales</taxon>
        <taxon>Bacillaceae</taxon>
        <taxon>Mesobacillus</taxon>
    </lineage>
</organism>
<evidence type="ECO:0000313" key="2">
    <source>
        <dbReference type="EMBL" id="RSD20620.1"/>
    </source>
</evidence>
<evidence type="ECO:0000259" key="1">
    <source>
        <dbReference type="Pfam" id="PF13614"/>
    </source>
</evidence>
<dbReference type="PANTHER" id="PTHR13696:SF99">
    <property type="entry name" value="COBYRINIC ACID AC-DIAMIDE SYNTHASE"/>
    <property type="match status" value="1"/>
</dbReference>
<proteinExistence type="predicted"/>
<dbReference type="PANTHER" id="PTHR13696">
    <property type="entry name" value="P-LOOP CONTAINING NUCLEOSIDE TRIPHOSPHATE HYDROLASE"/>
    <property type="match status" value="1"/>
</dbReference>
<evidence type="ECO:0000313" key="3">
    <source>
        <dbReference type="Proteomes" id="UP000279911"/>
    </source>
</evidence>
<sequence length="274" mass="30900">MGKVLTVMSTKGGVGKSVLCRFLSISFNEMGFTTCVLDLCQNGSVSTGFLKNRNSFEKTSFDWLIGNASPSEVIQQYGDTNIYYIPANETIDDFEAWAEKEYSALKRINAIKNKVQPLTQMFDFIIIDTHPSENSDLVSYAIASSDFCLIPMEVDLDSRLAAERSAEIVTEFMQDFTVDYAIVPNKVSARNGKIISQLEEMVKEMKEKNIGESKFLSNVRFSDLVSTSKIEGIMLNELENKYAQNTMADFRKVTTEVLKRLQVEFKQNEVNGNE</sequence>
<gene>
    <name evidence="2" type="ORF">EJA10_22960</name>
</gene>
<dbReference type="Proteomes" id="UP000279911">
    <property type="component" value="Unassembled WGS sequence"/>
</dbReference>
<name>A0A3R9EU95_9BACI</name>
<dbReference type="AlphaFoldDB" id="A0A3R9EU95"/>
<dbReference type="CDD" id="cd02042">
    <property type="entry name" value="ParAB_family"/>
    <property type="match status" value="1"/>
</dbReference>
<dbReference type="Gene3D" id="3.40.50.300">
    <property type="entry name" value="P-loop containing nucleotide triphosphate hydrolases"/>
    <property type="match status" value="1"/>
</dbReference>
<feature type="domain" description="AAA" evidence="1">
    <location>
        <begin position="3"/>
        <end position="155"/>
    </location>
</feature>
<dbReference type="InterPro" id="IPR025669">
    <property type="entry name" value="AAA_dom"/>
</dbReference>
<accession>A0A3R9EU95</accession>
<reference evidence="3" key="1">
    <citation type="submission" date="2018-12" db="EMBL/GenBank/DDBJ databases">
        <title>Bacillus chawlae sp. nov., Bacillus glennii sp. nov., and Bacillus saganii sp. nov. Isolated from the Vehicle Assembly Building at Kennedy Space Center where the Viking Spacecraft were Assembled.</title>
        <authorList>
            <person name="Seuylemezian A."/>
            <person name="Vaishampayan P."/>
        </authorList>
    </citation>
    <scope>NUCLEOTIDE SEQUENCE [LARGE SCALE GENOMIC DNA]</scope>
    <source>
        <strain evidence="3">DSM 13966</strain>
    </source>
</reference>
<dbReference type="OrthoDB" id="9815116at2"/>
<dbReference type="Pfam" id="PF13614">
    <property type="entry name" value="AAA_31"/>
    <property type="match status" value="1"/>
</dbReference>
<dbReference type="InterPro" id="IPR027417">
    <property type="entry name" value="P-loop_NTPase"/>
</dbReference>
<protein>
    <submittedName>
        <fullName evidence="2">ParA family protein</fullName>
    </submittedName>
</protein>